<dbReference type="Gene3D" id="2.130.10.10">
    <property type="entry name" value="YVTN repeat-like/Quinoprotein amine dehydrogenase"/>
    <property type="match status" value="2"/>
</dbReference>
<dbReference type="GO" id="GO:0007095">
    <property type="term" value="P:mitotic G2 DNA damage checkpoint signaling"/>
    <property type="evidence" value="ECO:0007669"/>
    <property type="project" value="TreeGrafter"/>
</dbReference>
<dbReference type="PANTHER" id="PTHR22852">
    <property type="entry name" value="LETHAL 2 DENTICLELESS PROTEIN RETINOIC ACID-REGULATED NUCLEAR MATRIX-ASSOCIATED PROTEIN"/>
    <property type="match status" value="1"/>
</dbReference>
<evidence type="ECO:0000256" key="5">
    <source>
        <dbReference type="SAM" id="MobiDB-lite"/>
    </source>
</evidence>
<accession>A0A7M7KDX3</accession>
<dbReference type="GO" id="GO:0005634">
    <property type="term" value="C:nucleus"/>
    <property type="evidence" value="ECO:0007669"/>
    <property type="project" value="TreeGrafter"/>
</dbReference>
<dbReference type="RefSeq" id="XP_022664381.1">
    <property type="nucleotide sequence ID" value="XM_022808646.1"/>
</dbReference>
<dbReference type="GO" id="GO:0043161">
    <property type="term" value="P:proteasome-mediated ubiquitin-dependent protein catabolic process"/>
    <property type="evidence" value="ECO:0007669"/>
    <property type="project" value="TreeGrafter"/>
</dbReference>
<dbReference type="EnsemblMetazoa" id="XM_022808646">
    <property type="protein sequence ID" value="XP_022664381"/>
    <property type="gene ID" value="LOC111251735"/>
</dbReference>
<dbReference type="PROSITE" id="PS50082">
    <property type="entry name" value="WD_REPEATS_2"/>
    <property type="match status" value="1"/>
</dbReference>
<evidence type="ECO:0000256" key="1">
    <source>
        <dbReference type="ARBA" id="ARBA00004906"/>
    </source>
</evidence>
<dbReference type="OrthoDB" id="1898560at2759"/>
<dbReference type="InterPro" id="IPR015943">
    <property type="entry name" value="WD40/YVTN_repeat-like_dom_sf"/>
</dbReference>
<dbReference type="AlphaFoldDB" id="A0A7M7KDX3"/>
<feature type="region of interest" description="Disordered" evidence="5">
    <location>
        <begin position="187"/>
        <end position="209"/>
    </location>
</feature>
<feature type="repeat" description="WD" evidence="4">
    <location>
        <begin position="208"/>
        <end position="249"/>
    </location>
</feature>
<keyword evidence="2" id="KW-0833">Ubl conjugation pathway</keyword>
<reference evidence="6" key="1">
    <citation type="submission" date="2021-01" db="UniProtKB">
        <authorList>
            <consortium name="EnsemblMetazoa"/>
        </authorList>
    </citation>
    <scope>IDENTIFICATION</scope>
</reference>
<dbReference type="InterPro" id="IPR001680">
    <property type="entry name" value="WD40_rpt"/>
</dbReference>
<organism evidence="6 7">
    <name type="scientific">Varroa destructor</name>
    <name type="common">Honeybee mite</name>
    <dbReference type="NCBI Taxonomy" id="109461"/>
    <lineage>
        <taxon>Eukaryota</taxon>
        <taxon>Metazoa</taxon>
        <taxon>Ecdysozoa</taxon>
        <taxon>Arthropoda</taxon>
        <taxon>Chelicerata</taxon>
        <taxon>Arachnida</taxon>
        <taxon>Acari</taxon>
        <taxon>Parasitiformes</taxon>
        <taxon>Mesostigmata</taxon>
        <taxon>Gamasina</taxon>
        <taxon>Dermanyssoidea</taxon>
        <taxon>Varroidae</taxon>
        <taxon>Varroa</taxon>
    </lineage>
</organism>
<evidence type="ECO:0000256" key="4">
    <source>
        <dbReference type="PROSITE-ProRule" id="PRU00221"/>
    </source>
</evidence>
<evidence type="ECO:0000256" key="3">
    <source>
        <dbReference type="ARBA" id="ARBA00038344"/>
    </source>
</evidence>
<evidence type="ECO:0000313" key="7">
    <source>
        <dbReference type="Proteomes" id="UP000594260"/>
    </source>
</evidence>
<dbReference type="SMART" id="SM00320">
    <property type="entry name" value="WD40"/>
    <property type="match status" value="4"/>
</dbReference>
<evidence type="ECO:0000313" key="6">
    <source>
        <dbReference type="EnsemblMetazoa" id="XP_022664381"/>
    </source>
</evidence>
<dbReference type="OMA" id="NFRDANH"/>
<dbReference type="GO" id="GO:0030674">
    <property type="term" value="F:protein-macromolecule adaptor activity"/>
    <property type="evidence" value="ECO:0007669"/>
    <property type="project" value="TreeGrafter"/>
</dbReference>
<name>A0A7M7KDX3_VARDE</name>
<proteinExistence type="inferred from homology"/>
<comment type="pathway">
    <text evidence="1">Protein modification; protein ubiquitination.</text>
</comment>
<evidence type="ECO:0000256" key="2">
    <source>
        <dbReference type="ARBA" id="ARBA00022786"/>
    </source>
</evidence>
<dbReference type="InParanoid" id="A0A7M7KDX3"/>
<dbReference type="Pfam" id="PF00400">
    <property type="entry name" value="WD40"/>
    <property type="match status" value="2"/>
</dbReference>
<dbReference type="SUPFAM" id="SSF50978">
    <property type="entry name" value="WD40 repeat-like"/>
    <property type="match status" value="1"/>
</dbReference>
<dbReference type="PANTHER" id="PTHR22852:SF0">
    <property type="entry name" value="DENTICLELESS PROTEIN HOMOLOG"/>
    <property type="match status" value="1"/>
</dbReference>
<feature type="region of interest" description="Disordered" evidence="5">
    <location>
        <begin position="507"/>
        <end position="589"/>
    </location>
</feature>
<dbReference type="GeneID" id="111251735"/>
<dbReference type="InterPro" id="IPR051865">
    <property type="entry name" value="WD-repeat_CDT2_adapter"/>
</dbReference>
<dbReference type="Proteomes" id="UP000594260">
    <property type="component" value="Unplaced"/>
</dbReference>
<dbReference type="KEGG" id="vde:111251735"/>
<dbReference type="InterPro" id="IPR036322">
    <property type="entry name" value="WD40_repeat_dom_sf"/>
</dbReference>
<keyword evidence="7" id="KW-1185">Reference proteome</keyword>
<sequence length="589" mass="64959">MDELKNLRRRKFRQKIKFSGLSYVMYQKTHGIQLGKICNPLDRLKGTDRIRIPSDVHQDSDAHPIVCRFRAPYDPVLAIANEDGLIEIIDTTRSTFKSKKAFTPHKSMISDIAWLSTYHLLSATCPPHNQLGVLDIERGEELWAKGRLHKGSVKVVAQKPQDSDVFASGGRDGDIIVYDRRTDDPVLRVEGAHPKKNAGSRKSGLSKSSQHSYGITSLNFRDANHLISTASGGGHLLVWDLRRSYSLLREPRPFLRLAPDGRGVSYQLSTSGSNAASASGLTASNENTAFTYAIVCPYRKTLYAQCSDNVIYAFDINVYADKPVSIFYGHNAGRGEGAYFIKMDVSPSGKFLAIGSPRMDEFCEEQPIPIFDTSRPGLPLCVLKGHYAEPTCPAWCSDLKLASCGDDQQLILWEPVGVNEDMQTWGYCEISQPDNNKNISEKYARLHEVYNMPAKGDSTPRVNRTARCSTRSLSDWLKCSPASPKASPVLGARSPLTPLQSLTAQVVSPLPLKRQTPQEGYMTEGMGGPTTPGSRSAPCSPGSNHVPHTPKRRKLNTPRSKPITGFFARQKAAESSQPKPKEPNSALNT</sequence>
<keyword evidence="4" id="KW-0853">WD repeat</keyword>
<comment type="similarity">
    <text evidence="3">Belongs to the WD repeat cdt2 family.</text>
</comment>
<protein>
    <submittedName>
        <fullName evidence="6">Uncharacterized protein</fullName>
    </submittedName>
</protein>